<organism evidence="2 3">
    <name type="scientific">Trichinella papuae</name>
    <dbReference type="NCBI Taxonomy" id="268474"/>
    <lineage>
        <taxon>Eukaryota</taxon>
        <taxon>Metazoa</taxon>
        <taxon>Ecdysozoa</taxon>
        <taxon>Nematoda</taxon>
        <taxon>Enoplea</taxon>
        <taxon>Dorylaimia</taxon>
        <taxon>Trichinellida</taxon>
        <taxon>Trichinellidae</taxon>
        <taxon>Trichinella</taxon>
    </lineage>
</organism>
<keyword evidence="3" id="KW-1185">Reference proteome</keyword>
<reference evidence="2 3" key="1">
    <citation type="submission" date="2015-01" db="EMBL/GenBank/DDBJ databases">
        <title>Evolution of Trichinella species and genotypes.</title>
        <authorList>
            <person name="Korhonen P.K."/>
            <person name="Edoardo P."/>
            <person name="Giuseppe L.R."/>
            <person name="Gasser R.B."/>
        </authorList>
    </citation>
    <scope>NUCLEOTIDE SEQUENCE [LARGE SCALE GENOMIC DNA]</scope>
    <source>
        <strain evidence="2">ISS1980</strain>
    </source>
</reference>
<dbReference type="AlphaFoldDB" id="A0A0V1MAI1"/>
<evidence type="ECO:0000256" key="1">
    <source>
        <dbReference type="SAM" id="MobiDB-lite"/>
    </source>
</evidence>
<accession>A0A0V1MAI1</accession>
<dbReference type="EMBL" id="JYDO01000158">
    <property type="protein sequence ID" value="KRZ68666.1"/>
    <property type="molecule type" value="Genomic_DNA"/>
</dbReference>
<sequence length="199" mass="21994">MAEIVRNPILDELSESESSSPNDFDDAASDYLLQEADLIASATPISDISSEDEYLQAVKTSVADGFVIQHFGQRRGSCLCFVELQTPETKRHKIIKEKAVSDGMMQECCGKHPLETCSKSSTTAASPSKESDGRDGNDSGSTAIVSGENIEKHQKKMRIFQQKKDKKCNSRCSNCSTDCCREHLNFLCKNCYNQMSTSK</sequence>
<protein>
    <submittedName>
        <fullName evidence="2">Uncharacterized protein</fullName>
    </submittedName>
</protein>
<feature type="compositionally biased region" description="Low complexity" evidence="1">
    <location>
        <begin position="118"/>
        <end position="128"/>
    </location>
</feature>
<evidence type="ECO:0000313" key="3">
    <source>
        <dbReference type="Proteomes" id="UP000054843"/>
    </source>
</evidence>
<name>A0A0V1MAI1_9BILA</name>
<evidence type="ECO:0000313" key="2">
    <source>
        <dbReference type="EMBL" id="KRZ68666.1"/>
    </source>
</evidence>
<feature type="region of interest" description="Disordered" evidence="1">
    <location>
        <begin position="1"/>
        <end position="26"/>
    </location>
</feature>
<gene>
    <name evidence="2" type="ORF">T10_3221</name>
</gene>
<proteinExistence type="predicted"/>
<feature type="region of interest" description="Disordered" evidence="1">
    <location>
        <begin position="117"/>
        <end position="154"/>
    </location>
</feature>
<dbReference type="Proteomes" id="UP000054843">
    <property type="component" value="Unassembled WGS sequence"/>
</dbReference>
<comment type="caution">
    <text evidence="2">The sequence shown here is derived from an EMBL/GenBank/DDBJ whole genome shotgun (WGS) entry which is preliminary data.</text>
</comment>